<keyword evidence="1" id="KW-1133">Transmembrane helix</keyword>
<gene>
    <name evidence="2" type="ORF">MCOM1403_LOCUS5377</name>
</gene>
<feature type="transmembrane region" description="Helical" evidence="1">
    <location>
        <begin position="49"/>
        <end position="72"/>
    </location>
</feature>
<sequence length="295" mass="32133">MVLDNKSFAQKTLVVYGLCFIFYGASFMGETLGLEDAGSKFQGQKSGALGWSAAQWAGIGAIVCGLDCLFVAFRTGEQTALRTILVNVFACFMRVGVFVAQGSKDWGGELVHMEFLQGGFITTVFTIVGLYNLNGNMKAVKNVIKVPSVSDLTHAGLLVQFTLFFFYIMMFTWTDFPGANYKCPPGGCRKEAGLYGMMAWTVTMWTQVTLQILAIMQTASNAEKMEFAKMRALTVLVQIWQMETPGEKAVAIPAKETENKAAMAVAFLSCAVAGFSDKLKGNARPAKSATRAKRK</sequence>
<feature type="transmembrane region" description="Helical" evidence="1">
    <location>
        <begin position="155"/>
        <end position="174"/>
    </location>
</feature>
<feature type="transmembrane region" description="Helical" evidence="1">
    <location>
        <begin position="12"/>
        <end position="29"/>
    </location>
</feature>
<proteinExistence type="predicted"/>
<protein>
    <submittedName>
        <fullName evidence="2">Uncharacterized protein</fullName>
    </submittedName>
</protein>
<dbReference type="AlphaFoldDB" id="A0A7S0NJS3"/>
<accession>A0A7S0NJS3</accession>
<feature type="transmembrane region" description="Helical" evidence="1">
    <location>
        <begin position="115"/>
        <end position="134"/>
    </location>
</feature>
<organism evidence="2">
    <name type="scientific">Micromonas pusilla</name>
    <name type="common">Picoplanktonic green alga</name>
    <name type="synonym">Chromulina pusilla</name>
    <dbReference type="NCBI Taxonomy" id="38833"/>
    <lineage>
        <taxon>Eukaryota</taxon>
        <taxon>Viridiplantae</taxon>
        <taxon>Chlorophyta</taxon>
        <taxon>Mamiellophyceae</taxon>
        <taxon>Mamiellales</taxon>
        <taxon>Mamiellaceae</taxon>
        <taxon>Micromonas</taxon>
    </lineage>
</organism>
<feature type="transmembrane region" description="Helical" evidence="1">
    <location>
        <begin position="84"/>
        <end position="103"/>
    </location>
</feature>
<reference evidence="2" key="1">
    <citation type="submission" date="2021-01" db="EMBL/GenBank/DDBJ databases">
        <authorList>
            <person name="Corre E."/>
            <person name="Pelletier E."/>
            <person name="Niang G."/>
            <person name="Scheremetjew M."/>
            <person name="Finn R."/>
            <person name="Kale V."/>
            <person name="Holt S."/>
            <person name="Cochrane G."/>
            <person name="Meng A."/>
            <person name="Brown T."/>
            <person name="Cohen L."/>
        </authorList>
    </citation>
    <scope>NUCLEOTIDE SEQUENCE</scope>
    <source>
        <strain evidence="2">CCMP1723</strain>
    </source>
</reference>
<dbReference type="EMBL" id="HBEQ01006791">
    <property type="protein sequence ID" value="CAD8517951.1"/>
    <property type="molecule type" value="Transcribed_RNA"/>
</dbReference>
<evidence type="ECO:0000256" key="1">
    <source>
        <dbReference type="SAM" id="Phobius"/>
    </source>
</evidence>
<name>A0A7S0NJS3_MICPS</name>
<keyword evidence="1" id="KW-0472">Membrane</keyword>
<feature type="transmembrane region" description="Helical" evidence="1">
    <location>
        <begin position="194"/>
        <end position="215"/>
    </location>
</feature>
<keyword evidence="1" id="KW-0812">Transmembrane</keyword>
<evidence type="ECO:0000313" key="2">
    <source>
        <dbReference type="EMBL" id="CAD8517951.1"/>
    </source>
</evidence>